<evidence type="ECO:0000313" key="3">
    <source>
        <dbReference type="Proteomes" id="UP000886595"/>
    </source>
</evidence>
<proteinExistence type="predicted"/>
<dbReference type="Pfam" id="PF07734">
    <property type="entry name" value="FBA_1"/>
    <property type="match status" value="1"/>
</dbReference>
<dbReference type="Proteomes" id="UP000886595">
    <property type="component" value="Unassembled WGS sequence"/>
</dbReference>
<accession>A0A8X8AZ68</accession>
<evidence type="ECO:0000313" key="2">
    <source>
        <dbReference type="EMBL" id="KAG2315848.1"/>
    </source>
</evidence>
<name>A0A8X8AZ68_BRACI</name>
<reference evidence="2 3" key="1">
    <citation type="submission" date="2020-02" db="EMBL/GenBank/DDBJ databases">
        <authorList>
            <person name="Ma Q."/>
            <person name="Huang Y."/>
            <person name="Song X."/>
            <person name="Pei D."/>
        </authorList>
    </citation>
    <scope>NUCLEOTIDE SEQUENCE [LARGE SCALE GENOMIC DNA]</scope>
    <source>
        <strain evidence="2">Sxm20200214</strain>
        <tissue evidence="2">Leaf</tissue>
    </source>
</reference>
<organism evidence="2 3">
    <name type="scientific">Brassica carinata</name>
    <name type="common">Ethiopian mustard</name>
    <name type="synonym">Abyssinian cabbage</name>
    <dbReference type="NCBI Taxonomy" id="52824"/>
    <lineage>
        <taxon>Eukaryota</taxon>
        <taxon>Viridiplantae</taxon>
        <taxon>Streptophyta</taxon>
        <taxon>Embryophyta</taxon>
        <taxon>Tracheophyta</taxon>
        <taxon>Spermatophyta</taxon>
        <taxon>Magnoliopsida</taxon>
        <taxon>eudicotyledons</taxon>
        <taxon>Gunneridae</taxon>
        <taxon>Pentapetalae</taxon>
        <taxon>rosids</taxon>
        <taxon>malvids</taxon>
        <taxon>Brassicales</taxon>
        <taxon>Brassicaceae</taxon>
        <taxon>Brassiceae</taxon>
        <taxon>Brassica</taxon>
    </lineage>
</organism>
<dbReference type="EMBL" id="JAAMPC010000004">
    <property type="protein sequence ID" value="KAG2315848.1"/>
    <property type="molecule type" value="Genomic_DNA"/>
</dbReference>
<dbReference type="InterPro" id="IPR006527">
    <property type="entry name" value="F-box-assoc_dom_typ1"/>
</dbReference>
<feature type="domain" description="F-box associated beta-propeller type 1" evidence="1">
    <location>
        <begin position="2"/>
        <end position="65"/>
    </location>
</feature>
<gene>
    <name evidence="2" type="ORF">Bca52824_018970</name>
</gene>
<protein>
    <recommendedName>
        <fullName evidence="1">F-box associated beta-propeller type 1 domain-containing protein</fullName>
    </recommendedName>
</protein>
<sequence>MVNIWITEEVETTFVSWYRFSKVDLKPHVHFILNPMSFFVIDMEKEVVLCCHGSRDVRDDRFCMLRMSPSGISRWYLPTRPCHVPTLFGYVPEELA</sequence>
<dbReference type="AlphaFoldDB" id="A0A8X8AZ68"/>
<keyword evidence="3" id="KW-1185">Reference proteome</keyword>
<comment type="caution">
    <text evidence="2">The sequence shown here is derived from an EMBL/GenBank/DDBJ whole genome shotgun (WGS) entry which is preliminary data.</text>
</comment>
<evidence type="ECO:0000259" key="1">
    <source>
        <dbReference type="Pfam" id="PF07734"/>
    </source>
</evidence>